<evidence type="ECO:0000259" key="6">
    <source>
        <dbReference type="PROSITE" id="PS50112"/>
    </source>
</evidence>
<feature type="compositionally biased region" description="Acidic residues" evidence="5">
    <location>
        <begin position="22"/>
        <end position="51"/>
    </location>
</feature>
<reference evidence="7" key="1">
    <citation type="submission" date="2015-12" db="EMBL/GenBank/DDBJ databases">
        <title>Gene expression during late stages of embryo sac development: a critical building block for successful pollen-pistil interactions.</title>
        <authorList>
            <person name="Liu Y."/>
            <person name="Joly V."/>
            <person name="Sabar M."/>
            <person name="Matton D.P."/>
        </authorList>
    </citation>
    <scope>NUCLEOTIDE SEQUENCE</scope>
</reference>
<dbReference type="EMBL" id="GEDG01015325">
    <property type="protein sequence ID" value="JAP23575.1"/>
    <property type="molecule type" value="Transcribed_RNA"/>
</dbReference>
<organism evidence="7">
    <name type="scientific">Solanum chacoense</name>
    <name type="common">Chaco potato</name>
    <dbReference type="NCBI Taxonomy" id="4108"/>
    <lineage>
        <taxon>Eukaryota</taxon>
        <taxon>Viridiplantae</taxon>
        <taxon>Streptophyta</taxon>
        <taxon>Embryophyta</taxon>
        <taxon>Tracheophyta</taxon>
        <taxon>Spermatophyta</taxon>
        <taxon>Magnoliopsida</taxon>
        <taxon>eudicotyledons</taxon>
        <taxon>Gunneridae</taxon>
        <taxon>Pentapetalae</taxon>
        <taxon>asterids</taxon>
        <taxon>lamiids</taxon>
        <taxon>Solanales</taxon>
        <taxon>Solanaceae</taxon>
        <taxon>Solanoideae</taxon>
        <taxon>Solaneae</taxon>
        <taxon>Solanum</taxon>
    </lineage>
</organism>
<dbReference type="GO" id="GO:0009881">
    <property type="term" value="F:photoreceptor activity"/>
    <property type="evidence" value="ECO:0007669"/>
    <property type="project" value="UniProtKB-KW"/>
</dbReference>
<dbReference type="EMBL" id="GEDG01015529">
    <property type="protein sequence ID" value="JAP23385.1"/>
    <property type="molecule type" value="Transcribed_RNA"/>
</dbReference>
<dbReference type="AlphaFoldDB" id="A0A0V0HTT9"/>
<dbReference type="InterPro" id="IPR000014">
    <property type="entry name" value="PAS"/>
</dbReference>
<dbReference type="PROSITE" id="PS50112">
    <property type="entry name" value="PAS"/>
    <property type="match status" value="1"/>
</dbReference>
<evidence type="ECO:0000256" key="5">
    <source>
        <dbReference type="SAM" id="MobiDB-lite"/>
    </source>
</evidence>
<keyword evidence="1" id="KW-0600">Photoreceptor protein</keyword>
<accession>A0A0V0HTT9</accession>
<feature type="region of interest" description="Disordered" evidence="5">
    <location>
        <begin position="1"/>
        <end position="62"/>
    </location>
</feature>
<dbReference type="InterPro" id="IPR035965">
    <property type="entry name" value="PAS-like_dom_sf"/>
</dbReference>
<proteinExistence type="predicted"/>
<feature type="domain" description="PAS" evidence="6">
    <location>
        <begin position="76"/>
        <end position="106"/>
    </location>
</feature>
<dbReference type="Gene3D" id="3.30.450.20">
    <property type="entry name" value="PAS domain"/>
    <property type="match status" value="1"/>
</dbReference>
<dbReference type="SUPFAM" id="SSF55785">
    <property type="entry name" value="PYP-like sensor domain (PAS domain)"/>
    <property type="match status" value="1"/>
</dbReference>
<dbReference type="CDD" id="cd00130">
    <property type="entry name" value="PAS"/>
    <property type="match status" value="1"/>
</dbReference>
<evidence type="ECO:0000313" key="7">
    <source>
        <dbReference type="EMBL" id="JAP23575.1"/>
    </source>
</evidence>
<sequence>MKKMEEEEENRRREKRLKCINMEEDEDEDEEEGEILDDDDDDDEDEEEIDNIEVPSQPVGFFYPSTTPSSIVVSDALDPDLPVIYVNSAFESSTGYRADEVLGRNW</sequence>
<evidence type="ECO:0000256" key="3">
    <source>
        <dbReference type="ARBA" id="ARBA00022991"/>
    </source>
</evidence>
<name>A0A0V0HTT9_SOLCH</name>
<evidence type="ECO:0000256" key="4">
    <source>
        <dbReference type="ARBA" id="ARBA00023170"/>
    </source>
</evidence>
<evidence type="ECO:0000256" key="1">
    <source>
        <dbReference type="ARBA" id="ARBA00022543"/>
    </source>
</evidence>
<keyword evidence="3" id="KW-0157">Chromophore</keyword>
<protein>
    <submittedName>
        <fullName evidence="7">Putative ovule protein</fullName>
    </submittedName>
</protein>
<evidence type="ECO:0000256" key="2">
    <source>
        <dbReference type="ARBA" id="ARBA00022606"/>
    </source>
</evidence>
<keyword evidence="4" id="KW-0675">Receptor</keyword>
<keyword evidence="2" id="KW-0716">Sensory transduction</keyword>